<dbReference type="InterPro" id="IPR011322">
    <property type="entry name" value="N-reg_PII-like_a/b"/>
</dbReference>
<name>A0A085K4H8_SPHYA</name>
<dbReference type="SUPFAM" id="SSF54913">
    <property type="entry name" value="GlnB-like"/>
    <property type="match status" value="1"/>
</dbReference>
<dbReference type="Gene3D" id="3.30.70.120">
    <property type="match status" value="1"/>
</dbReference>
<evidence type="ECO:0000313" key="2">
    <source>
        <dbReference type="EMBL" id="QHD66540.1"/>
    </source>
</evidence>
<dbReference type="Proteomes" id="UP000464086">
    <property type="component" value="Chromosome"/>
</dbReference>
<accession>A0A085K4H8</accession>
<dbReference type="AlphaFoldDB" id="A0A085K4H8"/>
<organism evidence="2 3">
    <name type="scientific">Sphingobium yanoikuyae</name>
    <name type="common">Sphingomonas yanoikuyae</name>
    <dbReference type="NCBI Taxonomy" id="13690"/>
    <lineage>
        <taxon>Bacteria</taxon>
        <taxon>Pseudomonadati</taxon>
        <taxon>Pseudomonadota</taxon>
        <taxon>Alphaproteobacteria</taxon>
        <taxon>Sphingomonadales</taxon>
        <taxon>Sphingomonadaceae</taxon>
        <taxon>Sphingobium</taxon>
    </lineage>
</organism>
<dbReference type="InterPro" id="IPR015867">
    <property type="entry name" value="N-reg_PII/ATP_PRibTrfase_C"/>
</dbReference>
<proteinExistence type="inferred from homology"/>
<sequence>MTDTAILTSSEIGMLRIYMAPRDTAEPRKAWKLWSARPLYRELVVQAKAAGLMNAVAHHTHYGFSNHGPVLDQGAETSNPYLTMCVELIGHRADLELFCQRHAALLSTKVVIYKQLEHWSIEAPARPHQESKA</sequence>
<dbReference type="EMBL" id="CP047218">
    <property type="protein sequence ID" value="QHD66540.1"/>
    <property type="molecule type" value="Genomic_DNA"/>
</dbReference>
<gene>
    <name evidence="2" type="ORF">GS397_05275</name>
</gene>
<comment type="similarity">
    <text evidence="1">Belongs to the UPF0166 family.</text>
</comment>
<dbReference type="Pfam" id="PF02641">
    <property type="entry name" value="DUF190"/>
    <property type="match status" value="1"/>
</dbReference>
<dbReference type="RefSeq" id="WP_008830660.1">
    <property type="nucleotide sequence ID" value="NZ_CAIGKD010000008.1"/>
</dbReference>
<evidence type="ECO:0000313" key="3">
    <source>
        <dbReference type="Proteomes" id="UP000464086"/>
    </source>
</evidence>
<protein>
    <submittedName>
        <fullName evidence="2">Uncharacterized protein</fullName>
    </submittedName>
</protein>
<reference evidence="2 3" key="1">
    <citation type="submission" date="2019-12" db="EMBL/GenBank/DDBJ databases">
        <title>Functional and genomic insights into the Sphingobium yanoikuyae YC-JY1, a bacterium efficiently degrading bisphenol A.</title>
        <authorList>
            <person name="Jia Y."/>
            <person name="Li X."/>
            <person name="Wang J."/>
            <person name="Eltoukhy A."/>
            <person name="Lamraoui I."/>
            <person name="Yan Y."/>
        </authorList>
    </citation>
    <scope>NUCLEOTIDE SEQUENCE [LARGE SCALE GENOMIC DNA]</scope>
    <source>
        <strain evidence="2 3">YC-JY1</strain>
    </source>
</reference>
<dbReference type="InterPro" id="IPR003793">
    <property type="entry name" value="UPF0166"/>
</dbReference>
<evidence type="ECO:0000256" key="1">
    <source>
        <dbReference type="ARBA" id="ARBA00010554"/>
    </source>
</evidence>